<dbReference type="PANTHER" id="PTHR10794">
    <property type="entry name" value="ABHYDROLASE DOMAIN-CONTAINING PROTEIN"/>
    <property type="match status" value="1"/>
</dbReference>
<feature type="active site" description="Charge relay system" evidence="2">
    <location>
        <position position="146"/>
    </location>
</feature>
<evidence type="ECO:0000256" key="2">
    <source>
        <dbReference type="PIRSR" id="PIRSR005211-1"/>
    </source>
</evidence>
<dbReference type="STRING" id="247633.GP2143_10942"/>
<dbReference type="InterPro" id="IPR050960">
    <property type="entry name" value="AB_hydrolase_4_sf"/>
</dbReference>
<dbReference type="SUPFAM" id="SSF53474">
    <property type="entry name" value="alpha/beta-Hydrolases"/>
    <property type="match status" value="1"/>
</dbReference>
<comment type="caution">
    <text evidence="4">The sequence shown here is derived from an EMBL/GenBank/DDBJ whole genome shotgun (WGS) entry which is preliminary data.</text>
</comment>
<dbReference type="EMBL" id="AAVT01000010">
    <property type="protein sequence ID" value="EAW30084.1"/>
    <property type="molecule type" value="Genomic_DNA"/>
</dbReference>
<keyword evidence="5" id="KW-1185">Reference proteome</keyword>
<feature type="active site" description="Charge relay system" evidence="2">
    <location>
        <position position="299"/>
    </location>
</feature>
<reference evidence="4 5" key="1">
    <citation type="journal article" date="2010" name="J. Bacteriol.">
        <title>Genome sequence of the oligotrophic marine Gammaproteobacterium HTCC2143, isolated from the Oregon Coast.</title>
        <authorList>
            <person name="Oh H.M."/>
            <person name="Kang I."/>
            <person name="Ferriera S."/>
            <person name="Giovannoni S.J."/>
            <person name="Cho J.C."/>
        </authorList>
    </citation>
    <scope>NUCLEOTIDE SEQUENCE [LARGE SCALE GENOMIC DNA]</scope>
    <source>
        <strain evidence="4 5">HTCC2143</strain>
    </source>
</reference>
<evidence type="ECO:0000313" key="4">
    <source>
        <dbReference type="EMBL" id="EAW30084.1"/>
    </source>
</evidence>
<dbReference type="AlphaFoldDB" id="A0YG58"/>
<comment type="similarity">
    <text evidence="1">Belongs to the AB hydrolase superfamily. AB hydrolase 4 family.</text>
</comment>
<dbReference type="PANTHER" id="PTHR10794:SF63">
    <property type="entry name" value="ALPHA_BETA HYDROLASE 1, ISOFORM A"/>
    <property type="match status" value="1"/>
</dbReference>
<evidence type="ECO:0000313" key="5">
    <source>
        <dbReference type="Proteomes" id="UP000004931"/>
    </source>
</evidence>
<dbReference type="InterPro" id="IPR000073">
    <property type="entry name" value="AB_hydrolase_1"/>
</dbReference>
<dbReference type="Pfam" id="PF00561">
    <property type="entry name" value="Abhydrolase_1"/>
    <property type="match status" value="1"/>
</dbReference>
<evidence type="ECO:0000256" key="1">
    <source>
        <dbReference type="ARBA" id="ARBA00010884"/>
    </source>
</evidence>
<accession>A0YG58</accession>
<dbReference type="GO" id="GO:0034338">
    <property type="term" value="F:short-chain carboxylesterase activity"/>
    <property type="evidence" value="ECO:0007669"/>
    <property type="project" value="TreeGrafter"/>
</dbReference>
<dbReference type="InterPro" id="IPR029058">
    <property type="entry name" value="AB_hydrolase_fold"/>
</dbReference>
<gene>
    <name evidence="4" type="ORF">GP2143_10942</name>
</gene>
<dbReference type="InterPro" id="IPR012020">
    <property type="entry name" value="ABHD4"/>
</dbReference>
<dbReference type="PIRSF" id="PIRSF005211">
    <property type="entry name" value="Ab_hydro_YheT"/>
    <property type="match status" value="1"/>
</dbReference>
<name>A0YG58_9GAMM</name>
<dbReference type="Proteomes" id="UP000004931">
    <property type="component" value="Unassembled WGS sequence"/>
</dbReference>
<dbReference type="eggNOG" id="COG0429">
    <property type="taxonomic scope" value="Bacteria"/>
</dbReference>
<organism evidence="4 5">
    <name type="scientific">marine gamma proteobacterium HTCC2143</name>
    <dbReference type="NCBI Taxonomy" id="247633"/>
    <lineage>
        <taxon>Bacteria</taxon>
        <taxon>Pseudomonadati</taxon>
        <taxon>Pseudomonadota</taxon>
        <taxon>Gammaproteobacteria</taxon>
        <taxon>Cellvibrionales</taxon>
        <taxon>Spongiibacteraceae</taxon>
        <taxon>BD1-7 clade</taxon>
    </lineage>
</organism>
<dbReference type="ESTHER" id="9gamm-a0yg58">
    <property type="family name" value="abh_upf0017"/>
</dbReference>
<feature type="domain" description="AB hydrolase-1" evidence="3">
    <location>
        <begin position="67"/>
        <end position="198"/>
    </location>
</feature>
<dbReference type="GO" id="GO:0047372">
    <property type="term" value="F:monoacylglycerol lipase activity"/>
    <property type="evidence" value="ECO:0007669"/>
    <property type="project" value="TreeGrafter"/>
</dbReference>
<protein>
    <submittedName>
        <fullName evidence="4">Predicted hydrolase of the alpha/beta-hydrolase fold protein</fullName>
    </submittedName>
</protein>
<evidence type="ECO:0000259" key="3">
    <source>
        <dbReference type="Pfam" id="PF00561"/>
    </source>
</evidence>
<proteinExistence type="inferred from homology"/>
<keyword evidence="4" id="KW-0378">Hydrolase</keyword>
<dbReference type="Gene3D" id="3.40.50.1820">
    <property type="entry name" value="alpha/beta hydrolase"/>
    <property type="match status" value="1"/>
</dbReference>
<sequence>MENYTPPTLFKNPHVQSIMASAGPRKLIMRRRAKKLTDSATTHILDCGNGIRLQGEYSQHADNNKGLVILIHGWLGGNDSMYLLSSANALFLDGFNVFRLNLRDHGGSGHLNRGLFNSARLDEVVNAVHQVQQLFPHPYNYLAGFSLGGNFVLRVANKAPANNIALDKVVSVCPVINPGKTNVNIQQGLFIYHDYFYKKWKRSLLNKLDHFPEYDYREKLKTLKTLDEMTQYFVPNHTDFDNIDEYLKGYSIDGDYLSELAVPCHIISSIDDPVIEAKDLRQLSQSPQLTVELTRYGGHCGYIDSFKLTSWIDRRLKELMSPACNNSAHSIVT</sequence>
<feature type="active site" description="Charge relay system" evidence="2">
    <location>
        <position position="272"/>
    </location>
</feature>
<dbReference type="OrthoDB" id="332676at2"/>